<evidence type="ECO:0000313" key="1">
    <source>
        <dbReference type="EMBL" id="BBI51974.1"/>
    </source>
</evidence>
<dbReference type="Proteomes" id="UP000289555">
    <property type="component" value="Chromosome"/>
</dbReference>
<gene>
    <name evidence="1" type="ORF">HORIV_43950</name>
</gene>
<name>A0ABN5WYC1_9GAMM</name>
<sequence>MTPEEHFRDVSARIAAAPRIIEQGNLPRKVNMQMLESLHAEYGRVIERLKGSNVVSLPSRHPRSLGLQDPE</sequence>
<proteinExistence type="predicted"/>
<accession>A0ABN5WYC1</accession>
<organism evidence="1 2">
    <name type="scientific">Vreelandella olivaria</name>
    <dbReference type="NCBI Taxonomy" id="390919"/>
    <lineage>
        <taxon>Bacteria</taxon>
        <taxon>Pseudomonadati</taxon>
        <taxon>Pseudomonadota</taxon>
        <taxon>Gammaproteobacteria</taxon>
        <taxon>Oceanospirillales</taxon>
        <taxon>Halomonadaceae</taxon>
        <taxon>Vreelandella</taxon>
    </lineage>
</organism>
<dbReference type="EMBL" id="AP019416">
    <property type="protein sequence ID" value="BBI51974.1"/>
    <property type="molecule type" value="Genomic_DNA"/>
</dbReference>
<keyword evidence="2" id="KW-1185">Reference proteome</keyword>
<protein>
    <submittedName>
        <fullName evidence="1">Uncharacterized protein</fullName>
    </submittedName>
</protein>
<reference evidence="2" key="1">
    <citation type="journal article" date="2019" name="Microbiol. Resour. Announc.">
        <title>Complete Genome Sequence of Halomonas olivaria, a Moderately Halophilic Bacterium Isolated from Olive Processing Effluents, Obtained by Nanopore Sequencing.</title>
        <authorList>
            <person name="Nagata S."/>
            <person name="Ii K.M."/>
            <person name="Tsukimi T."/>
            <person name="Miura M.C."/>
            <person name="Galipon J."/>
            <person name="Arakawa K."/>
        </authorList>
    </citation>
    <scope>NUCLEOTIDE SEQUENCE [LARGE SCALE GENOMIC DNA]</scope>
    <source>
        <strain evidence="2">TYRC17</strain>
    </source>
</reference>
<evidence type="ECO:0000313" key="2">
    <source>
        <dbReference type="Proteomes" id="UP000289555"/>
    </source>
</evidence>